<dbReference type="GO" id="GO:0005524">
    <property type="term" value="F:ATP binding"/>
    <property type="evidence" value="ECO:0007669"/>
    <property type="project" value="UniProtKB-KW"/>
</dbReference>
<evidence type="ECO:0000256" key="3">
    <source>
        <dbReference type="ARBA" id="ARBA00012893"/>
    </source>
</evidence>
<feature type="region of interest" description="Disordered" evidence="14">
    <location>
        <begin position="1321"/>
        <end position="1404"/>
    </location>
</feature>
<name>A0A0J7L4G3_LASNI</name>
<dbReference type="PANTHER" id="PTHR12750">
    <property type="entry name" value="DIPHOSPHOINOSITOL PENTAKISPHOSPHATE KINASE"/>
    <property type="match status" value="1"/>
</dbReference>
<feature type="compositionally biased region" description="Polar residues" evidence="14">
    <location>
        <begin position="1334"/>
        <end position="1345"/>
    </location>
</feature>
<evidence type="ECO:0000256" key="7">
    <source>
        <dbReference type="ARBA" id="ARBA00022777"/>
    </source>
</evidence>
<feature type="region of interest" description="Disordered" evidence="14">
    <location>
        <begin position="1118"/>
        <end position="1145"/>
    </location>
</feature>
<dbReference type="PROSITE" id="PS00616">
    <property type="entry name" value="HIS_ACID_PHOSPHAT_1"/>
    <property type="match status" value="1"/>
</dbReference>
<dbReference type="GO" id="GO:0016791">
    <property type="term" value="F:phosphatase activity"/>
    <property type="evidence" value="ECO:0007669"/>
    <property type="project" value="UniProtKB-ARBA"/>
</dbReference>
<evidence type="ECO:0000313" key="16">
    <source>
        <dbReference type="EMBL" id="KMQ97384.1"/>
    </source>
</evidence>
<dbReference type="PANTHER" id="PTHR12750:SF9">
    <property type="entry name" value="INOSITOL HEXAKISPHOSPHATE AND DIPHOSPHOINOSITOL-PENTAKISPHOSPHATE KINASE"/>
    <property type="match status" value="1"/>
</dbReference>
<reference evidence="16 17" key="1">
    <citation type="submission" date="2015-04" db="EMBL/GenBank/DDBJ databases">
        <title>Lasius niger genome sequencing.</title>
        <authorList>
            <person name="Konorov E.A."/>
            <person name="Nikitin M.A."/>
            <person name="Kirill M.V."/>
            <person name="Chang P."/>
        </authorList>
    </citation>
    <scope>NUCLEOTIDE SEQUENCE [LARGE SCALE GENOMIC DNA]</scope>
    <source>
        <tissue evidence="16">Whole</tissue>
    </source>
</reference>
<keyword evidence="6 13" id="KW-0547">Nucleotide-binding</keyword>
<evidence type="ECO:0000256" key="8">
    <source>
        <dbReference type="ARBA" id="ARBA00022840"/>
    </source>
</evidence>
<dbReference type="STRING" id="67767.A0A0J7L4G3"/>
<dbReference type="InterPro" id="IPR000560">
    <property type="entry name" value="His_Pase_clade-2"/>
</dbReference>
<dbReference type="CDD" id="cd07061">
    <property type="entry name" value="HP_HAP_like"/>
    <property type="match status" value="1"/>
</dbReference>
<evidence type="ECO:0000256" key="1">
    <source>
        <dbReference type="ARBA" id="ARBA00004514"/>
    </source>
</evidence>
<dbReference type="FunFam" id="3.30.470.20:FF:000003">
    <property type="entry name" value="Inositol hexakisphosphate and diphosphoinositol-pentakisphosphate kinase"/>
    <property type="match status" value="1"/>
</dbReference>
<gene>
    <name evidence="16" type="ORF">RF55_2284</name>
</gene>
<feature type="compositionally biased region" description="Polar residues" evidence="14">
    <location>
        <begin position="1133"/>
        <end position="1143"/>
    </location>
</feature>
<dbReference type="InterPro" id="IPR037446">
    <property type="entry name" value="His_Pase_VIP1"/>
</dbReference>
<dbReference type="Gene3D" id="3.40.50.1240">
    <property type="entry name" value="Phosphoglycerate mutase-like"/>
    <property type="match status" value="1"/>
</dbReference>
<keyword evidence="8 13" id="KW-0067">ATP-binding</keyword>
<dbReference type="InterPro" id="IPR040557">
    <property type="entry name" value="VIP1_N"/>
</dbReference>
<evidence type="ECO:0000256" key="12">
    <source>
        <dbReference type="ARBA" id="ARBA00071668"/>
    </source>
</evidence>
<evidence type="ECO:0000259" key="15">
    <source>
        <dbReference type="Pfam" id="PF18086"/>
    </source>
</evidence>
<comment type="function">
    <text evidence="11">Bifunctional inositol kinase that acts in concert with the IP6K kinases to synthesize the diphosphate group-containing inositol pyrophosphates diphosphoinositol pentakisphosphate, PP-InsP5, and bis-diphosphoinositol tetrakisphosphate, (PP)2-InsP4. PP-InsP5 and (PP)2-InsP4, also respectively called InsP7 and InsP8, may regulate a variety of cellular processes, including apoptosis, vesicle trafficking, cytoskeletal dynamics, and exocytosis. Phosphorylates inositol hexakisphosphate (InsP6) at position 1 to produce PP-InsP5 which is in turn phosphorylated by IP6Ks to produce (PP)2-InsP4. Alternatively, phosphorylates PP-InsP5 at position 1, produced by IP6Ks from InsP6, to produce (PP)2-InsP4.</text>
</comment>
<dbReference type="GO" id="GO:0052723">
    <property type="term" value="F:inositol hexakisphosphate 1-kinase activity"/>
    <property type="evidence" value="ECO:0007669"/>
    <property type="project" value="RHEA"/>
</dbReference>
<evidence type="ECO:0000313" key="17">
    <source>
        <dbReference type="Proteomes" id="UP000036403"/>
    </source>
</evidence>
<dbReference type="GO" id="GO:0006020">
    <property type="term" value="P:inositol metabolic process"/>
    <property type="evidence" value="ECO:0007669"/>
    <property type="project" value="TreeGrafter"/>
</dbReference>
<dbReference type="OrthoDB" id="18042at2759"/>
<dbReference type="Gene3D" id="3.30.470.20">
    <property type="entry name" value="ATP-grasp fold, B domain"/>
    <property type="match status" value="1"/>
</dbReference>
<dbReference type="FunFam" id="3.40.50.11950:FF:000003">
    <property type="entry name" value="Inositol hexakisphosphate and diphosphoinositol-pentakisphosphate kinase"/>
    <property type="match status" value="1"/>
</dbReference>
<evidence type="ECO:0000256" key="6">
    <source>
        <dbReference type="ARBA" id="ARBA00022741"/>
    </source>
</evidence>
<keyword evidence="7 13" id="KW-0418">Kinase</keyword>
<feature type="compositionally biased region" description="Low complexity" evidence="14">
    <location>
        <begin position="1389"/>
        <end position="1402"/>
    </location>
</feature>
<feature type="compositionally biased region" description="Basic and acidic residues" evidence="14">
    <location>
        <begin position="1065"/>
        <end position="1082"/>
    </location>
</feature>
<dbReference type="GO" id="GO:0005829">
    <property type="term" value="C:cytosol"/>
    <property type="evidence" value="ECO:0007669"/>
    <property type="project" value="UniProtKB-SubCell"/>
</dbReference>
<dbReference type="InterPro" id="IPR033379">
    <property type="entry name" value="Acid_Pase_AS"/>
</dbReference>
<keyword evidence="5 13" id="KW-0808">Transferase</keyword>
<comment type="similarity">
    <text evidence="2 13">Belongs to the histidine acid phosphatase family. VIP1 subfamily.</text>
</comment>
<evidence type="ECO:0000256" key="13">
    <source>
        <dbReference type="RuleBase" id="RU365032"/>
    </source>
</evidence>
<comment type="subcellular location">
    <subcellularLocation>
        <location evidence="1 13">Cytoplasm</location>
        <location evidence="1 13">Cytosol</location>
    </subcellularLocation>
</comment>
<protein>
    <recommendedName>
        <fullName evidence="12 13">Inositol hexakisphosphate and diphosphoinositol-pentakisphosphate kinase</fullName>
        <ecNumber evidence="3 13">2.7.4.24</ecNumber>
    </recommendedName>
</protein>
<accession>A0A0J7L4G3</accession>
<dbReference type="Pfam" id="PF18086">
    <property type="entry name" value="PPIP5K2_N"/>
    <property type="match status" value="1"/>
</dbReference>
<organism evidence="16 17">
    <name type="scientific">Lasius niger</name>
    <name type="common">Black garden ant</name>
    <dbReference type="NCBI Taxonomy" id="67767"/>
    <lineage>
        <taxon>Eukaryota</taxon>
        <taxon>Metazoa</taxon>
        <taxon>Ecdysozoa</taxon>
        <taxon>Arthropoda</taxon>
        <taxon>Hexapoda</taxon>
        <taxon>Insecta</taxon>
        <taxon>Pterygota</taxon>
        <taxon>Neoptera</taxon>
        <taxon>Endopterygota</taxon>
        <taxon>Hymenoptera</taxon>
        <taxon>Apocrita</taxon>
        <taxon>Aculeata</taxon>
        <taxon>Formicoidea</taxon>
        <taxon>Formicidae</taxon>
        <taxon>Formicinae</taxon>
        <taxon>Lasius</taxon>
        <taxon>Lasius</taxon>
    </lineage>
</organism>
<dbReference type="GO" id="GO:0032958">
    <property type="term" value="P:inositol phosphate biosynthetic process"/>
    <property type="evidence" value="ECO:0007669"/>
    <property type="project" value="TreeGrafter"/>
</dbReference>
<evidence type="ECO:0000256" key="5">
    <source>
        <dbReference type="ARBA" id="ARBA00022679"/>
    </source>
</evidence>
<comment type="catalytic activity">
    <reaction evidence="10">
        <text>1D-myo-inositol hexakisphosphate + ATP = 1-diphospho-1D-myo-inositol 2,3,4,5,6-pentakisphosphate + ADP</text>
        <dbReference type="Rhea" id="RHEA:37459"/>
        <dbReference type="ChEBI" id="CHEBI:30616"/>
        <dbReference type="ChEBI" id="CHEBI:58130"/>
        <dbReference type="ChEBI" id="CHEBI:74946"/>
        <dbReference type="ChEBI" id="CHEBI:456216"/>
        <dbReference type="EC" id="2.7.4.24"/>
    </reaction>
    <physiologicalReaction direction="left-to-right" evidence="10">
        <dbReference type="Rhea" id="RHEA:37460"/>
    </physiologicalReaction>
</comment>
<dbReference type="GO" id="GO:0033857">
    <property type="term" value="F:5-diphosphoinositol pentakisphosphate 1-kinase activity"/>
    <property type="evidence" value="ECO:0007669"/>
    <property type="project" value="TreeGrafter"/>
</dbReference>
<dbReference type="EC" id="2.7.4.24" evidence="3 13"/>
<evidence type="ECO:0000256" key="4">
    <source>
        <dbReference type="ARBA" id="ARBA00022490"/>
    </source>
</evidence>
<dbReference type="Pfam" id="PF00328">
    <property type="entry name" value="His_Phos_2"/>
    <property type="match status" value="1"/>
</dbReference>
<feature type="compositionally biased region" description="Basic and acidic residues" evidence="14">
    <location>
        <begin position="1321"/>
        <end position="1333"/>
    </location>
</feature>
<feature type="domain" description="VIP1 N-terminal" evidence="15">
    <location>
        <begin position="54"/>
        <end position="143"/>
    </location>
</feature>
<comment type="caution">
    <text evidence="16">The sequence shown here is derived from an EMBL/GenBank/DDBJ whole genome shotgun (WGS) entry which is preliminary data.</text>
</comment>
<comment type="catalytic activity">
    <reaction evidence="9">
        <text>5-diphospho-1D-myo-inositol 1,2,3,4,6-pentakisphosphate + ATP + H(+) = 1,5-bis(diphospho)-1D-myo-inositol 2,3,4,6-tetrakisphosphate + ADP</text>
        <dbReference type="Rhea" id="RHEA:10276"/>
        <dbReference type="ChEBI" id="CHEBI:15378"/>
        <dbReference type="ChEBI" id="CHEBI:30616"/>
        <dbReference type="ChEBI" id="CHEBI:58628"/>
        <dbReference type="ChEBI" id="CHEBI:77983"/>
        <dbReference type="ChEBI" id="CHEBI:456216"/>
        <dbReference type="EC" id="2.7.4.24"/>
    </reaction>
    <physiologicalReaction direction="left-to-right" evidence="9">
        <dbReference type="Rhea" id="RHEA:10277"/>
    </physiologicalReaction>
</comment>
<dbReference type="PaxDb" id="67767-A0A0J7L4G3"/>
<feature type="region of interest" description="Disordered" evidence="14">
    <location>
        <begin position="920"/>
        <end position="957"/>
    </location>
</feature>
<proteinExistence type="inferred from homology"/>
<dbReference type="Proteomes" id="UP000036403">
    <property type="component" value="Unassembled WGS sequence"/>
</dbReference>
<evidence type="ECO:0000256" key="2">
    <source>
        <dbReference type="ARBA" id="ARBA00005609"/>
    </source>
</evidence>
<dbReference type="EMBL" id="LBMM01000847">
    <property type="protein sequence ID" value="KMQ97384.1"/>
    <property type="molecule type" value="Genomic_DNA"/>
</dbReference>
<evidence type="ECO:0000256" key="14">
    <source>
        <dbReference type="SAM" id="MobiDB-lite"/>
    </source>
</evidence>
<keyword evidence="17" id="KW-1185">Reference proteome</keyword>
<dbReference type="FunFam" id="3.40.50.11950:FF:000002">
    <property type="entry name" value="Inositol hexakisphosphate and diphosphoinositol-pentakisphosphate kinase"/>
    <property type="match status" value="1"/>
</dbReference>
<feature type="region of interest" description="Disordered" evidence="14">
    <location>
        <begin position="491"/>
        <end position="512"/>
    </location>
</feature>
<evidence type="ECO:0000256" key="11">
    <source>
        <dbReference type="ARBA" id="ARBA00055071"/>
    </source>
</evidence>
<keyword evidence="4 13" id="KW-0963">Cytoplasm</keyword>
<dbReference type="SUPFAM" id="SSF53254">
    <property type="entry name" value="Phosphoglycerate mutase-like"/>
    <property type="match status" value="1"/>
</dbReference>
<dbReference type="InterPro" id="IPR029033">
    <property type="entry name" value="His_PPase_superfam"/>
</dbReference>
<sequence>MSNLTRVRDENCPADDKPRFLSCLKAYWPELPEGCTQDDAYMGGSDVEGEGKQVLVGICAMAKKSQSKPMKEILTRLEEFEYIKIIVFPEEVILKEPVEDWPIVDCLISFHSKGFPLDKAINYASLRKPFIINNLPMQYDIQDRRRVYAILESEGIEIPRYAVLDRDSPDPKQHELVESEDHVEVNGITFNKPFVEKPVSAEDHNIYIYYPTSAGGGSQRLFRKIGSRSSVYSPESRVRKSGSYIYEDFMPTDGTDVKVYTVGPDYAHAEARKSPALDGKVERDSEGKEIRYPVILSNAEKLISRKVCMAFKQTVCGFDLLRANGQSFVCDVNGFSFVKNSNKYYDDCAKILGNMILRELAPTLHIPWSVPFQLDDPPIVPTTFGKMMELRCVVAVIRHGDRTPKQKMKVEVRHPKFFEIFAKYDGYKHGHVKLKRPKQLQEILDTARSLLAEIQHRAAGPELEEKQGKLEQLKSVLEMYGHFSGINRKVQLKYQPRGRPRGSSSDDGSDLNRLGEPSLVLILKWGGELTPAGRIQAEELGRIFRCMYPGGQGEYAGAQGLGLLRLHSTFRHDLKIYASDEGRVQMTAAAFAKGLLALEGELTPILVQMVKSANTNGLLDNDCDSSKYQNMVKTRLHELLQQDREFTREDREQINPGNALSINAALDLVKNPVRCCQHVHTLIQKLLDIVRIKKEDPKTKDTILYHGETWELMGRRWGKIEKDFCTKNKRFDISKIPDIYDCIKYDLQHNNHTLQFEHAEELYTYAKSLADVVIPQEYGLTVQEKLTIGQGICTPLLKKIRADLQRNIEESEETVNRLNPRYSHGVSSPGRHVRTRLYFTSESHVHSLLTVLRYGGLLDVVKDEQWRRAMEYVSMVSELNYMSQIVVMLYEDPTKDPSSEERFHVELHFSPGVNCCVQKNLPPGPGFRPHSRNESSQNMGENGGSGQDTSSQCSTRIEEEDAELGIIEDELVNSAVQTDTSPPLMETDAVDSMLDSPTTSRAIDMMDLEPNMMDEPYDSGFLQSSAPIPISARTVAGHEAARLGSQLAASQRQRRSREAGTIMEPRARSYDHQRQEKPEKAIEGFGGVPPIRPLETLHNALSLRQLDSFLDMMTTAPLYRTPASSPPKSSPAGSTHESLNPSLGHTGIIREYQSSDTEAVRYHKKLYKTRPTKQHLSIRSAQLFIPPKFSPTSCLDVDFNEFCMRLDQENRESRGSVSYTDYYSNEDGQIRKITQMPQVMQSGAGSAQPKLVCSDELVCENIDDDEDHTLTLKQSEEQKKQDVKSIFEQRDNVNPVKLSGSYKKIGRFLVESTDISHGDVRIKETDNASDRTKLSTQKSDSSNAAARSPARKDSKKSSGSHHNSQKRKNFSRSQSVTAPKPVMPKPEPSFSYSKQSSFSTMSDADLENWKLSTDSTRFSEKSQQEEPILTVASSLTDSSNITVGFDVKQEEKK</sequence>
<evidence type="ECO:0000256" key="10">
    <source>
        <dbReference type="ARBA" id="ARBA00034629"/>
    </source>
</evidence>
<dbReference type="Gene3D" id="3.40.50.11950">
    <property type="match status" value="1"/>
</dbReference>
<feature type="region of interest" description="Disordered" evidence="14">
    <location>
        <begin position="1044"/>
        <end position="1089"/>
    </location>
</feature>
<evidence type="ECO:0000256" key="9">
    <source>
        <dbReference type="ARBA" id="ARBA00033696"/>
    </source>
</evidence>